<keyword evidence="22" id="KW-1185">Reference proteome</keyword>
<keyword evidence="11 15" id="KW-0333">Golgi apparatus</keyword>
<dbReference type="GO" id="GO:0030127">
    <property type="term" value="C:COPII vesicle coat"/>
    <property type="evidence" value="ECO:0007669"/>
    <property type="project" value="InterPro"/>
</dbReference>
<comment type="similarity">
    <text evidence="3 15">Belongs to the SEC23/SEC24 family. SEC23 subfamily.</text>
</comment>
<proteinExistence type="inferred from homology"/>
<evidence type="ECO:0000256" key="3">
    <source>
        <dbReference type="ARBA" id="ARBA00009210"/>
    </source>
</evidence>
<dbReference type="PANTHER" id="PTHR11141:SF0">
    <property type="entry name" value="PROTEIN TRANSPORT PROTEIN SEC23"/>
    <property type="match status" value="1"/>
</dbReference>
<evidence type="ECO:0000259" key="18">
    <source>
        <dbReference type="Pfam" id="PF04811"/>
    </source>
</evidence>
<keyword evidence="13 15" id="KW-0968">Cytoplasmic vesicle</keyword>
<dbReference type="InParanoid" id="A0A448YPD0"/>
<dbReference type="InterPro" id="IPR029006">
    <property type="entry name" value="ADF-H/Gelsolin-like_dom_sf"/>
</dbReference>
<dbReference type="InterPro" id="IPR037550">
    <property type="entry name" value="Sec23_C"/>
</dbReference>
<comment type="function">
    <text evidence="14 15">Component of the coat protein complex II (COPII) which promotes the formation of transport vesicles from the endoplasmic reticulum (ER). The coat has two main functions, the physical deformation of the endoplasmic reticulum membrane into vesicles and the selection of cargo molecules.</text>
</comment>
<dbReference type="Pfam" id="PF04810">
    <property type="entry name" value="zf-Sec23_Sec24"/>
    <property type="match status" value="1"/>
</dbReference>
<gene>
    <name evidence="21" type="ORF">BRENAR_LOCUS3531</name>
</gene>
<evidence type="ECO:0000313" key="22">
    <source>
        <dbReference type="Proteomes" id="UP000290900"/>
    </source>
</evidence>
<dbReference type="GO" id="GO:0005096">
    <property type="term" value="F:GTPase activator activity"/>
    <property type="evidence" value="ECO:0007669"/>
    <property type="project" value="TreeGrafter"/>
</dbReference>
<keyword evidence="7 15" id="KW-0256">Endoplasmic reticulum</keyword>
<dbReference type="InterPro" id="IPR006896">
    <property type="entry name" value="Sec23/24_trunk_dom"/>
</dbReference>
<keyword evidence="6 15" id="KW-0479">Metal-binding</keyword>
<evidence type="ECO:0000259" key="20">
    <source>
        <dbReference type="Pfam" id="PF08033"/>
    </source>
</evidence>
<evidence type="ECO:0000256" key="9">
    <source>
        <dbReference type="ARBA" id="ARBA00022892"/>
    </source>
</evidence>
<protein>
    <recommendedName>
        <fullName evidence="4 15">Protein transport protein SEC23</fullName>
    </recommendedName>
</protein>
<dbReference type="Gene3D" id="3.40.20.10">
    <property type="entry name" value="Severin"/>
    <property type="match status" value="1"/>
</dbReference>
<keyword evidence="12 15" id="KW-0472">Membrane</keyword>
<evidence type="ECO:0000256" key="13">
    <source>
        <dbReference type="ARBA" id="ARBA00023329"/>
    </source>
</evidence>
<evidence type="ECO:0000256" key="15">
    <source>
        <dbReference type="RuleBase" id="RU365030"/>
    </source>
</evidence>
<dbReference type="SUPFAM" id="SSF53300">
    <property type="entry name" value="vWA-like"/>
    <property type="match status" value="1"/>
</dbReference>
<keyword evidence="9 15" id="KW-0931">ER-Golgi transport</keyword>
<comment type="subcellular location">
    <subcellularLocation>
        <location evidence="15">Cytoplasm</location>
    </subcellularLocation>
    <subcellularLocation>
        <location evidence="1 15">Cytoplasmic vesicle</location>
        <location evidence="1 15">COPII-coated vesicle membrane</location>
        <topology evidence="1 15">Peripheral membrane protein</topology>
        <orientation evidence="1 15">Cytoplasmic side</orientation>
    </subcellularLocation>
    <subcellularLocation>
        <location evidence="2 15">Endoplasmic reticulum membrane</location>
        <topology evidence="2 15">Peripheral membrane protein</topology>
        <orientation evidence="2 15">Cytoplasmic side</orientation>
    </subcellularLocation>
    <subcellularLocation>
        <location evidence="15">Golgi apparatus membrane</location>
        <topology evidence="15">Peripheral membrane protein</topology>
        <orientation evidence="15">Cytoplasmic side</orientation>
    </subcellularLocation>
</comment>
<organism evidence="21 22">
    <name type="scientific">Brettanomyces naardenensis</name>
    <name type="common">Yeast</name>
    <dbReference type="NCBI Taxonomy" id="13370"/>
    <lineage>
        <taxon>Eukaryota</taxon>
        <taxon>Fungi</taxon>
        <taxon>Dikarya</taxon>
        <taxon>Ascomycota</taxon>
        <taxon>Saccharomycotina</taxon>
        <taxon>Pichiomycetes</taxon>
        <taxon>Pichiales</taxon>
        <taxon>Pichiaceae</taxon>
        <taxon>Brettanomyces</taxon>
    </lineage>
</organism>
<dbReference type="SUPFAM" id="SSF82754">
    <property type="entry name" value="C-terminal, gelsolin-like domain of Sec23/24"/>
    <property type="match status" value="1"/>
</dbReference>
<feature type="domain" description="Sec23/Sec24 trunk" evidence="18">
    <location>
        <begin position="120"/>
        <end position="374"/>
    </location>
</feature>
<sequence length="758" mass="84306">MQAQFEDYEDLTGLRFPWNSFPANKQEEKRCVIPVSCLYQPLRPKTTPVVVQIPPSACRNCRAILSPCCGVDPNTGTWACPFCNTRNQLPPSEPAGQLPYAVSPEAQDIEYVVPPPETQNPPIFMYVVDTCFGDDDEFKALTDSILVSLSMLPPDALVGFITFGRHVNVYEVGIQDFQSFYCFNGARKYTQAEISWNLELTGSNASRLGVTRFVQQHAICEFNLTALVESLQRDSFPTEKYHRRTLATGCAVNVAVSLLSQTFPKTGARILLFSGGPCTQGPGKIVGTPLKEPLRSHHDIEHDSKVEKQYKESSQFYQKLSQTAAGNGHSIDIFIGAYDQVGLSEMEALADKTGGVIVQSDSFSSAIFKRSLQKFLSPDEATGMISFGLNATMQVKVTRNLRIRGAIGHLTSLNNKNSSVTDKKPIGVSGTDSWKLGAVWSHSAYSFFFEIAENTPQADFSAIQFITTYQHPDGTRRIHVTTTQRPTAPAGSADLITNFDQEVAAVVAAREAVWKSVADVTNQPADAVRSLDRVLIDLCQHFASYRTNDATSFSLPPTLNLFPQFMYHLRRSPFVQVFNSSPDETSYYRHCFLAEDSTNSLIMIQPTLTSYELDKEPEPVVLDSTSLKPERILLLDTFFHILIYHGAVVAEWKRLGYQDQSDYAYFKEFLEKPRLEAADILVDRFPLPRFIDTEEGGSQARFLMSRLSPSTSYRNAESMMNLATSGVGDGESGAVIMTDDVSLQTFMEYVKKAVVKPE</sequence>
<dbReference type="CDD" id="cd11287">
    <property type="entry name" value="Sec23_C"/>
    <property type="match status" value="1"/>
</dbReference>
<dbReference type="OrthoDB" id="10256289at2759"/>
<evidence type="ECO:0000256" key="6">
    <source>
        <dbReference type="ARBA" id="ARBA00022723"/>
    </source>
</evidence>
<keyword evidence="10 15" id="KW-0653">Protein transport</keyword>
<name>A0A448YPD0_BRENA</name>
<dbReference type="EMBL" id="CAACVR010000028">
    <property type="protein sequence ID" value="VEU22800.1"/>
    <property type="molecule type" value="Genomic_DNA"/>
</dbReference>
<keyword evidence="5 15" id="KW-0813">Transport</keyword>
<dbReference type="InterPro" id="IPR036175">
    <property type="entry name" value="Sec23/24_helical_dom_sf"/>
</dbReference>
<dbReference type="Gene3D" id="2.30.30.380">
    <property type="entry name" value="Zn-finger domain of Sec23/24"/>
    <property type="match status" value="1"/>
</dbReference>
<evidence type="ECO:0000256" key="1">
    <source>
        <dbReference type="ARBA" id="ARBA00004299"/>
    </source>
</evidence>
<dbReference type="SUPFAM" id="SSF82919">
    <property type="entry name" value="Zn-finger domain of Sec23/24"/>
    <property type="match status" value="1"/>
</dbReference>
<dbReference type="AlphaFoldDB" id="A0A448YPD0"/>
<dbReference type="InterPro" id="IPR036180">
    <property type="entry name" value="Gelsolin-like_dom_sf"/>
</dbReference>
<evidence type="ECO:0000259" key="16">
    <source>
        <dbReference type="Pfam" id="PF00626"/>
    </source>
</evidence>
<evidence type="ECO:0000259" key="19">
    <source>
        <dbReference type="Pfam" id="PF04815"/>
    </source>
</evidence>
<evidence type="ECO:0000313" key="21">
    <source>
        <dbReference type="EMBL" id="VEU22800.1"/>
    </source>
</evidence>
<evidence type="ECO:0000256" key="2">
    <source>
        <dbReference type="ARBA" id="ARBA00004397"/>
    </source>
</evidence>
<evidence type="ECO:0000256" key="10">
    <source>
        <dbReference type="ARBA" id="ARBA00022927"/>
    </source>
</evidence>
<evidence type="ECO:0000256" key="11">
    <source>
        <dbReference type="ARBA" id="ARBA00023034"/>
    </source>
</evidence>
<dbReference type="Pfam" id="PF04815">
    <property type="entry name" value="Sec23_helical"/>
    <property type="match status" value="1"/>
</dbReference>
<dbReference type="GO" id="GO:0008270">
    <property type="term" value="F:zinc ion binding"/>
    <property type="evidence" value="ECO:0007669"/>
    <property type="project" value="InterPro"/>
</dbReference>
<dbReference type="Gene3D" id="1.20.120.730">
    <property type="entry name" value="Sec23/Sec24 helical domain"/>
    <property type="match status" value="1"/>
</dbReference>
<dbReference type="FunFam" id="3.40.20.10:FF:000041">
    <property type="entry name" value="Protein transport protein SEC23"/>
    <property type="match status" value="1"/>
</dbReference>
<dbReference type="SUPFAM" id="SSF81995">
    <property type="entry name" value="beta-sandwich domain of Sec23/24"/>
    <property type="match status" value="1"/>
</dbReference>
<feature type="domain" description="Gelsolin-like" evidence="16">
    <location>
        <begin position="615"/>
        <end position="703"/>
    </location>
</feature>
<dbReference type="FunCoup" id="A0A448YPD0">
    <property type="interactions" value="1051"/>
</dbReference>
<dbReference type="InterPro" id="IPR036465">
    <property type="entry name" value="vWFA_dom_sf"/>
</dbReference>
<dbReference type="InterPro" id="IPR036174">
    <property type="entry name" value="Znf_Sec23_Sec24_sf"/>
</dbReference>
<evidence type="ECO:0000256" key="14">
    <source>
        <dbReference type="ARBA" id="ARBA00025471"/>
    </source>
</evidence>
<dbReference type="STRING" id="13370.A0A448YPD0"/>
<keyword evidence="8 15" id="KW-0862">Zinc</keyword>
<dbReference type="Pfam" id="PF04811">
    <property type="entry name" value="Sec23_trunk"/>
    <property type="match status" value="1"/>
</dbReference>
<dbReference type="InterPro" id="IPR006900">
    <property type="entry name" value="Sec23/24_helical_dom"/>
</dbReference>
<dbReference type="Proteomes" id="UP000290900">
    <property type="component" value="Unassembled WGS sequence"/>
</dbReference>
<dbReference type="FunFam" id="3.40.50.410:FF:000043">
    <property type="entry name" value="Protein transport protein SEC23"/>
    <property type="match status" value="1"/>
</dbReference>
<evidence type="ECO:0000256" key="7">
    <source>
        <dbReference type="ARBA" id="ARBA00022824"/>
    </source>
</evidence>
<dbReference type="GO" id="GO:0006886">
    <property type="term" value="P:intracellular protein transport"/>
    <property type="evidence" value="ECO:0007669"/>
    <property type="project" value="InterPro"/>
</dbReference>
<dbReference type="Pfam" id="PF00626">
    <property type="entry name" value="Gelsolin"/>
    <property type="match status" value="1"/>
</dbReference>
<dbReference type="GO" id="GO:0005789">
    <property type="term" value="C:endoplasmic reticulum membrane"/>
    <property type="evidence" value="ECO:0007669"/>
    <property type="project" value="UniProtKB-SubCell"/>
</dbReference>
<feature type="domain" description="Zinc finger Sec23/Sec24-type" evidence="17">
    <location>
        <begin position="55"/>
        <end position="91"/>
    </location>
</feature>
<dbReference type="GO" id="GO:0000139">
    <property type="term" value="C:Golgi membrane"/>
    <property type="evidence" value="ECO:0007669"/>
    <property type="project" value="UniProtKB-SubCell"/>
</dbReference>
<dbReference type="Gene3D" id="3.40.50.410">
    <property type="entry name" value="von Willebrand factor, type A domain"/>
    <property type="match status" value="1"/>
</dbReference>
<reference evidence="21 22" key="1">
    <citation type="submission" date="2018-12" db="EMBL/GenBank/DDBJ databases">
        <authorList>
            <person name="Tiukova I."/>
            <person name="Dainat J."/>
        </authorList>
    </citation>
    <scope>NUCLEOTIDE SEQUENCE [LARGE SCALE GENOMIC DNA]</scope>
</reference>
<dbReference type="GO" id="GO:0070971">
    <property type="term" value="C:endoplasmic reticulum exit site"/>
    <property type="evidence" value="ECO:0007669"/>
    <property type="project" value="TreeGrafter"/>
</dbReference>
<dbReference type="GO" id="GO:0090110">
    <property type="term" value="P:COPII-coated vesicle cargo loading"/>
    <property type="evidence" value="ECO:0007669"/>
    <property type="project" value="TreeGrafter"/>
</dbReference>
<evidence type="ECO:0000259" key="17">
    <source>
        <dbReference type="Pfam" id="PF04810"/>
    </source>
</evidence>
<dbReference type="InterPro" id="IPR012990">
    <property type="entry name" value="Beta-sandwich_Sec23_24"/>
</dbReference>
<evidence type="ECO:0000256" key="12">
    <source>
        <dbReference type="ARBA" id="ARBA00023136"/>
    </source>
</evidence>
<accession>A0A448YPD0</accession>
<dbReference type="PANTHER" id="PTHR11141">
    <property type="entry name" value="PROTEIN TRANSPORT PROTEIN SEC23"/>
    <property type="match status" value="1"/>
</dbReference>
<evidence type="ECO:0000256" key="5">
    <source>
        <dbReference type="ARBA" id="ARBA00022448"/>
    </source>
</evidence>
<feature type="domain" description="Sec23/Sec24 beta-sandwich" evidence="20">
    <location>
        <begin position="388"/>
        <end position="487"/>
    </location>
</feature>
<dbReference type="Gene3D" id="2.60.40.1670">
    <property type="entry name" value="beta-sandwich domain of Sec23/24"/>
    <property type="match status" value="1"/>
</dbReference>
<evidence type="ECO:0000256" key="8">
    <source>
        <dbReference type="ARBA" id="ARBA00022833"/>
    </source>
</evidence>
<dbReference type="InterPro" id="IPR006895">
    <property type="entry name" value="Znf_Sec23_Sec24"/>
</dbReference>
<dbReference type="Pfam" id="PF08033">
    <property type="entry name" value="Sec23_BS"/>
    <property type="match status" value="1"/>
</dbReference>
<keyword evidence="15" id="KW-0963">Cytoplasm</keyword>
<dbReference type="InterPro" id="IPR007123">
    <property type="entry name" value="Gelsolin-like_dom"/>
</dbReference>
<feature type="domain" description="Sec23/Sec24 helical" evidence="19">
    <location>
        <begin position="500"/>
        <end position="601"/>
    </location>
</feature>
<dbReference type="SUPFAM" id="SSF81811">
    <property type="entry name" value="Helical domain of Sec23/24"/>
    <property type="match status" value="1"/>
</dbReference>
<evidence type="ECO:0000256" key="4">
    <source>
        <dbReference type="ARBA" id="ARBA00021212"/>
    </source>
</evidence>
<dbReference type="InterPro" id="IPR037364">
    <property type="entry name" value="Sec23"/>
</dbReference>